<protein>
    <submittedName>
        <fullName evidence="2">Uncharacterized protein</fullName>
    </submittedName>
</protein>
<accession>A0A0F9RP70</accession>
<feature type="transmembrane region" description="Helical" evidence="1">
    <location>
        <begin position="24"/>
        <end position="40"/>
    </location>
</feature>
<gene>
    <name evidence="2" type="ORF">LCGC14_0571020</name>
</gene>
<name>A0A0F9RP70_9ZZZZ</name>
<evidence type="ECO:0000256" key="1">
    <source>
        <dbReference type="SAM" id="Phobius"/>
    </source>
</evidence>
<reference evidence="2" key="1">
    <citation type="journal article" date="2015" name="Nature">
        <title>Complex archaea that bridge the gap between prokaryotes and eukaryotes.</title>
        <authorList>
            <person name="Spang A."/>
            <person name="Saw J.H."/>
            <person name="Jorgensen S.L."/>
            <person name="Zaremba-Niedzwiedzka K."/>
            <person name="Martijn J."/>
            <person name="Lind A.E."/>
            <person name="van Eijk R."/>
            <person name="Schleper C."/>
            <person name="Guy L."/>
            <person name="Ettema T.J."/>
        </authorList>
    </citation>
    <scope>NUCLEOTIDE SEQUENCE</scope>
</reference>
<dbReference type="EMBL" id="LAZR01000839">
    <property type="protein sequence ID" value="KKN56524.1"/>
    <property type="molecule type" value="Genomic_DNA"/>
</dbReference>
<proteinExistence type="predicted"/>
<organism evidence="2">
    <name type="scientific">marine sediment metagenome</name>
    <dbReference type="NCBI Taxonomy" id="412755"/>
    <lineage>
        <taxon>unclassified sequences</taxon>
        <taxon>metagenomes</taxon>
        <taxon>ecological metagenomes</taxon>
    </lineage>
</organism>
<keyword evidence="1" id="KW-0472">Membrane</keyword>
<dbReference type="AlphaFoldDB" id="A0A0F9RP70"/>
<keyword evidence="1" id="KW-1133">Transmembrane helix</keyword>
<keyword evidence="1" id="KW-0812">Transmembrane</keyword>
<sequence>MIRQLDTSVGLVVGGILGWFHHKWYLWVVAFLTLILWGYMDHKEEVRE</sequence>
<evidence type="ECO:0000313" key="2">
    <source>
        <dbReference type="EMBL" id="KKN56524.1"/>
    </source>
</evidence>
<comment type="caution">
    <text evidence="2">The sequence shown here is derived from an EMBL/GenBank/DDBJ whole genome shotgun (WGS) entry which is preliminary data.</text>
</comment>